<evidence type="ECO:0000313" key="3">
    <source>
        <dbReference type="Proteomes" id="UP001597197"/>
    </source>
</evidence>
<dbReference type="RefSeq" id="WP_382318605.1">
    <property type="nucleotide sequence ID" value="NZ_JBHUFD010000019.1"/>
</dbReference>
<dbReference type="Pfam" id="PF21906">
    <property type="entry name" value="WHD_NrtR"/>
    <property type="match status" value="1"/>
</dbReference>
<dbReference type="InterPro" id="IPR036388">
    <property type="entry name" value="WH-like_DNA-bd_sf"/>
</dbReference>
<keyword evidence="3" id="KW-1185">Reference proteome</keyword>
<dbReference type="InterPro" id="IPR036390">
    <property type="entry name" value="WH_DNA-bd_sf"/>
</dbReference>
<dbReference type="SUPFAM" id="SSF46785">
    <property type="entry name" value="Winged helix' DNA-binding domain"/>
    <property type="match status" value="1"/>
</dbReference>
<protein>
    <recommendedName>
        <fullName evidence="1">NrtR DNA-binding winged helix domain-containing protein</fullName>
    </recommendedName>
</protein>
<sequence>MREIPVNRTHRAQWFALTQLPALLLNHEQKVQDTWQRVREAARNRPVPFYLLPQNFRSIKLQKLYEALYQVPLDNRNFRKWVKGLPYVEALAQVETNVSHRPGKYHQFKLAAYEAFTKATQLSPY</sequence>
<evidence type="ECO:0000259" key="1">
    <source>
        <dbReference type="Pfam" id="PF21906"/>
    </source>
</evidence>
<feature type="domain" description="NrtR DNA-binding winged helix" evidence="1">
    <location>
        <begin position="48"/>
        <end position="108"/>
    </location>
</feature>
<evidence type="ECO:0000313" key="2">
    <source>
        <dbReference type="EMBL" id="MFD1875672.1"/>
    </source>
</evidence>
<gene>
    <name evidence="2" type="ORF">ACFSDX_24790</name>
</gene>
<proteinExistence type="predicted"/>
<reference evidence="3" key="1">
    <citation type="journal article" date="2019" name="Int. J. Syst. Evol. Microbiol.">
        <title>The Global Catalogue of Microorganisms (GCM) 10K type strain sequencing project: providing services to taxonomists for standard genome sequencing and annotation.</title>
        <authorList>
            <consortium name="The Broad Institute Genomics Platform"/>
            <consortium name="The Broad Institute Genome Sequencing Center for Infectious Disease"/>
            <person name="Wu L."/>
            <person name="Ma J."/>
        </authorList>
    </citation>
    <scope>NUCLEOTIDE SEQUENCE [LARGE SCALE GENOMIC DNA]</scope>
    <source>
        <strain evidence="3">CGMCC 1.15795</strain>
    </source>
</reference>
<comment type="caution">
    <text evidence="2">The sequence shown here is derived from an EMBL/GenBank/DDBJ whole genome shotgun (WGS) entry which is preliminary data.</text>
</comment>
<dbReference type="InterPro" id="IPR054105">
    <property type="entry name" value="WHD_NrtR"/>
</dbReference>
<dbReference type="Gene3D" id="1.10.10.10">
    <property type="entry name" value="Winged helix-like DNA-binding domain superfamily/Winged helix DNA-binding domain"/>
    <property type="match status" value="1"/>
</dbReference>
<accession>A0ABW4R1D7</accession>
<dbReference type="Proteomes" id="UP001597197">
    <property type="component" value="Unassembled WGS sequence"/>
</dbReference>
<dbReference type="EMBL" id="JBHUFD010000019">
    <property type="protein sequence ID" value="MFD1875672.1"/>
    <property type="molecule type" value="Genomic_DNA"/>
</dbReference>
<name>A0ABW4R1D7_9BACT</name>
<organism evidence="2 3">
    <name type="scientific">Hymenobacter bucti</name>
    <dbReference type="NCBI Taxonomy" id="1844114"/>
    <lineage>
        <taxon>Bacteria</taxon>
        <taxon>Pseudomonadati</taxon>
        <taxon>Bacteroidota</taxon>
        <taxon>Cytophagia</taxon>
        <taxon>Cytophagales</taxon>
        <taxon>Hymenobacteraceae</taxon>
        <taxon>Hymenobacter</taxon>
    </lineage>
</organism>